<keyword evidence="6" id="KW-0808">Transferase</keyword>
<evidence type="ECO:0000313" key="9">
    <source>
        <dbReference type="Proteomes" id="UP000199118"/>
    </source>
</evidence>
<dbReference type="PROSITE" id="PS01079">
    <property type="entry name" value="MOCF_BIOSYNTHESIS_2"/>
    <property type="match status" value="1"/>
</dbReference>
<gene>
    <name evidence="8" type="ORF">SAMN05444336_103386</name>
</gene>
<keyword evidence="6" id="KW-0479">Metal-binding</keyword>
<dbReference type="OrthoDB" id="9804758at2"/>
<dbReference type="GO" id="GO:0005829">
    <property type="term" value="C:cytosol"/>
    <property type="evidence" value="ECO:0007669"/>
    <property type="project" value="TreeGrafter"/>
</dbReference>
<evidence type="ECO:0000256" key="6">
    <source>
        <dbReference type="RuleBase" id="RU365090"/>
    </source>
</evidence>
<evidence type="ECO:0000256" key="1">
    <source>
        <dbReference type="ARBA" id="ARBA00002901"/>
    </source>
</evidence>
<dbReference type="InterPro" id="IPR008284">
    <property type="entry name" value="MoCF_biosynth_CS"/>
</dbReference>
<dbReference type="Gene3D" id="2.170.190.11">
    <property type="entry name" value="Molybdopterin biosynthesis moea protein, domain 3"/>
    <property type="match status" value="1"/>
</dbReference>
<dbReference type="InterPro" id="IPR005110">
    <property type="entry name" value="MoeA_linker/N"/>
</dbReference>
<dbReference type="AlphaFoldDB" id="A0A1H2Z883"/>
<dbReference type="UniPathway" id="UPA00344"/>
<keyword evidence="9" id="KW-1185">Reference proteome</keyword>
<evidence type="ECO:0000259" key="7">
    <source>
        <dbReference type="SMART" id="SM00852"/>
    </source>
</evidence>
<dbReference type="Proteomes" id="UP000199118">
    <property type="component" value="Unassembled WGS sequence"/>
</dbReference>
<dbReference type="GO" id="GO:0046872">
    <property type="term" value="F:metal ion binding"/>
    <property type="evidence" value="ECO:0007669"/>
    <property type="project" value="UniProtKB-UniRule"/>
</dbReference>
<dbReference type="EMBL" id="FNMZ01000003">
    <property type="protein sequence ID" value="SDX12999.1"/>
    <property type="molecule type" value="Genomic_DNA"/>
</dbReference>
<dbReference type="EC" id="2.10.1.1" evidence="6"/>
<dbReference type="Gene3D" id="3.90.105.10">
    <property type="entry name" value="Molybdopterin biosynthesis moea protein, domain 2"/>
    <property type="match status" value="1"/>
</dbReference>
<dbReference type="SUPFAM" id="SSF63867">
    <property type="entry name" value="MoeA C-terminal domain-like"/>
    <property type="match status" value="1"/>
</dbReference>
<name>A0A1H2Z883_9RHOB</name>
<dbReference type="InterPro" id="IPR036688">
    <property type="entry name" value="MoeA_C_domain_IV_sf"/>
</dbReference>
<keyword evidence="6" id="KW-0460">Magnesium</keyword>
<dbReference type="InterPro" id="IPR036425">
    <property type="entry name" value="MoaB/Mog-like_dom_sf"/>
</dbReference>
<reference evidence="8 9" key="1">
    <citation type="submission" date="2016-10" db="EMBL/GenBank/DDBJ databases">
        <authorList>
            <person name="de Groot N.N."/>
        </authorList>
    </citation>
    <scope>NUCLEOTIDE SEQUENCE [LARGE SCALE GENOMIC DNA]</scope>
    <source>
        <strain evidence="8 9">DSM 17890</strain>
    </source>
</reference>
<comment type="cofactor">
    <cofactor evidence="6">
        <name>Mg(2+)</name>
        <dbReference type="ChEBI" id="CHEBI:18420"/>
    </cofactor>
</comment>
<comment type="function">
    <text evidence="1 6">Catalyzes the insertion of molybdate into adenylated molybdopterin with the concomitant release of AMP.</text>
</comment>
<dbReference type="Pfam" id="PF03453">
    <property type="entry name" value="MoeA_N"/>
    <property type="match status" value="1"/>
</dbReference>
<dbReference type="Gene3D" id="2.40.340.10">
    <property type="entry name" value="MoeA, C-terminal, domain IV"/>
    <property type="match status" value="1"/>
</dbReference>
<evidence type="ECO:0000256" key="4">
    <source>
        <dbReference type="ARBA" id="ARBA00023150"/>
    </source>
</evidence>
<comment type="catalytic activity">
    <reaction evidence="5">
        <text>adenylyl-molybdopterin + molybdate = Mo-molybdopterin + AMP + H(+)</text>
        <dbReference type="Rhea" id="RHEA:35047"/>
        <dbReference type="ChEBI" id="CHEBI:15378"/>
        <dbReference type="ChEBI" id="CHEBI:36264"/>
        <dbReference type="ChEBI" id="CHEBI:62727"/>
        <dbReference type="ChEBI" id="CHEBI:71302"/>
        <dbReference type="ChEBI" id="CHEBI:456215"/>
        <dbReference type="EC" id="2.10.1.1"/>
    </reaction>
</comment>
<evidence type="ECO:0000256" key="3">
    <source>
        <dbReference type="ARBA" id="ARBA00010763"/>
    </source>
</evidence>
<dbReference type="SMART" id="SM00852">
    <property type="entry name" value="MoCF_biosynth"/>
    <property type="match status" value="1"/>
</dbReference>
<dbReference type="SUPFAM" id="SSF53218">
    <property type="entry name" value="Molybdenum cofactor biosynthesis proteins"/>
    <property type="match status" value="1"/>
</dbReference>
<sequence length="424" mass="43394">MNAPPPPADPPALRNDCFALPPGVDWLAVDRALDLLRERCAVVTGAETVPLTQGAGRVLAAPVAAGRPNPPAANSAVDGYAFAHASLTGADPERLRLIPGRAAAGAAFQGQAGPGEGVRILTGAALPARTDTVVLQEDIGLAGGELRLRPGLKRGANTRARGEDFAAGAPLLPAGHVLRPQDLALLAAGGLDRVPVRRRLRVAVLSTGDELADPPGPPEATIDANRPMLLALIRAWGFDPVDLGRARDDAGAVRAALDRGGAEADAILTSGGASAGDEDHVSATLRAAGALTAWRIAVKPGRPLALAAWNGAAVFGLPGNPVAAFTCALIFARPALLALAGAGWRAPQGFDLPAGFAKTRKPGRREFLRARISAEGRAEPFRSEGSGLISGLAWSTGLIDLPDPGPDVAEGDPVRFIPYASFGL</sequence>
<dbReference type="InterPro" id="IPR036135">
    <property type="entry name" value="MoeA_linker/N_sf"/>
</dbReference>
<evidence type="ECO:0000313" key="8">
    <source>
        <dbReference type="EMBL" id="SDX12999.1"/>
    </source>
</evidence>
<keyword evidence="4 6" id="KW-0501">Molybdenum cofactor biosynthesis</keyword>
<dbReference type="RefSeq" id="WP_092681785.1">
    <property type="nucleotide sequence ID" value="NZ_FNMZ01000003.1"/>
</dbReference>
<protein>
    <recommendedName>
        <fullName evidence="6">Molybdopterin molybdenumtransferase</fullName>
        <ecNumber evidence="6">2.10.1.1</ecNumber>
    </recommendedName>
</protein>
<dbReference type="PANTHER" id="PTHR10192">
    <property type="entry name" value="MOLYBDOPTERIN BIOSYNTHESIS PROTEIN"/>
    <property type="match status" value="1"/>
</dbReference>
<dbReference type="STRING" id="356660.SAMN05444336_103386"/>
<dbReference type="Pfam" id="PF03454">
    <property type="entry name" value="MoeA_C"/>
    <property type="match status" value="1"/>
</dbReference>
<comment type="similarity">
    <text evidence="3 6">Belongs to the MoeA family.</text>
</comment>
<comment type="pathway">
    <text evidence="2 6">Cofactor biosynthesis; molybdopterin biosynthesis.</text>
</comment>
<organism evidence="8 9">
    <name type="scientific">Albimonas donghaensis</name>
    <dbReference type="NCBI Taxonomy" id="356660"/>
    <lineage>
        <taxon>Bacteria</taxon>
        <taxon>Pseudomonadati</taxon>
        <taxon>Pseudomonadota</taxon>
        <taxon>Alphaproteobacteria</taxon>
        <taxon>Rhodobacterales</taxon>
        <taxon>Paracoccaceae</taxon>
        <taxon>Albimonas</taxon>
    </lineage>
</organism>
<evidence type="ECO:0000256" key="5">
    <source>
        <dbReference type="ARBA" id="ARBA00047317"/>
    </source>
</evidence>
<feature type="domain" description="MoaB/Mog" evidence="7">
    <location>
        <begin position="203"/>
        <end position="338"/>
    </location>
</feature>
<dbReference type="GO" id="GO:0006777">
    <property type="term" value="P:Mo-molybdopterin cofactor biosynthetic process"/>
    <property type="evidence" value="ECO:0007669"/>
    <property type="project" value="UniProtKB-UniRule"/>
</dbReference>
<dbReference type="Gene3D" id="3.40.980.10">
    <property type="entry name" value="MoaB/Mog-like domain"/>
    <property type="match status" value="1"/>
</dbReference>
<dbReference type="InterPro" id="IPR005111">
    <property type="entry name" value="MoeA_C_domain_IV"/>
</dbReference>
<keyword evidence="6" id="KW-0500">Molybdenum</keyword>
<dbReference type="InterPro" id="IPR001453">
    <property type="entry name" value="MoaB/Mog_dom"/>
</dbReference>
<dbReference type="InterPro" id="IPR038987">
    <property type="entry name" value="MoeA-like"/>
</dbReference>
<dbReference type="SUPFAM" id="SSF63882">
    <property type="entry name" value="MoeA N-terminal region -like"/>
    <property type="match status" value="1"/>
</dbReference>
<accession>A0A1H2Z883</accession>
<proteinExistence type="inferred from homology"/>
<dbReference type="Pfam" id="PF00994">
    <property type="entry name" value="MoCF_biosynth"/>
    <property type="match status" value="1"/>
</dbReference>
<evidence type="ECO:0000256" key="2">
    <source>
        <dbReference type="ARBA" id="ARBA00005046"/>
    </source>
</evidence>
<dbReference type="GO" id="GO:0061599">
    <property type="term" value="F:molybdopterin molybdotransferase activity"/>
    <property type="evidence" value="ECO:0007669"/>
    <property type="project" value="UniProtKB-UniRule"/>
</dbReference>
<dbReference type="CDD" id="cd00887">
    <property type="entry name" value="MoeA"/>
    <property type="match status" value="1"/>
</dbReference>
<dbReference type="PANTHER" id="PTHR10192:SF5">
    <property type="entry name" value="GEPHYRIN"/>
    <property type="match status" value="1"/>
</dbReference>